<protein>
    <submittedName>
        <fullName evidence="1">Uncharacterized protein</fullName>
    </submittedName>
</protein>
<dbReference type="AlphaFoldDB" id="A0A822Y1M1"/>
<accession>A0A822Y1M1</accession>
<sequence>MKCPGKFCAQEYIILKENKFHSLFVFVLLEKQEINKALENVTDVLFNRCPDHS</sequence>
<dbReference type="Proteomes" id="UP000607653">
    <property type="component" value="Unassembled WGS sequence"/>
</dbReference>
<reference evidence="1 2" key="1">
    <citation type="journal article" date="2020" name="Mol. Biol. Evol.">
        <title>Distinct Expression and Methylation Patterns for Genes with Different Fates following a Single Whole-Genome Duplication in Flowering Plants.</title>
        <authorList>
            <person name="Shi T."/>
            <person name="Rahmani R.S."/>
            <person name="Gugger P.F."/>
            <person name="Wang M."/>
            <person name="Li H."/>
            <person name="Zhang Y."/>
            <person name="Li Z."/>
            <person name="Wang Q."/>
            <person name="Van de Peer Y."/>
            <person name="Marchal K."/>
            <person name="Chen J."/>
        </authorList>
    </citation>
    <scope>NUCLEOTIDE SEQUENCE [LARGE SCALE GENOMIC DNA]</scope>
    <source>
        <tissue evidence="1">Leaf</tissue>
    </source>
</reference>
<evidence type="ECO:0000313" key="2">
    <source>
        <dbReference type="Proteomes" id="UP000607653"/>
    </source>
</evidence>
<name>A0A822Y1M1_NELNU</name>
<comment type="caution">
    <text evidence="1">The sequence shown here is derived from an EMBL/GenBank/DDBJ whole genome shotgun (WGS) entry which is preliminary data.</text>
</comment>
<keyword evidence="2" id="KW-1185">Reference proteome</keyword>
<evidence type="ECO:0000313" key="1">
    <source>
        <dbReference type="EMBL" id="DAD24965.1"/>
    </source>
</evidence>
<dbReference type="EMBL" id="DUZY01000001">
    <property type="protein sequence ID" value="DAD24965.1"/>
    <property type="molecule type" value="Genomic_DNA"/>
</dbReference>
<gene>
    <name evidence="1" type="ORF">HUJ06_026429</name>
</gene>
<organism evidence="1 2">
    <name type="scientific">Nelumbo nucifera</name>
    <name type="common">Sacred lotus</name>
    <dbReference type="NCBI Taxonomy" id="4432"/>
    <lineage>
        <taxon>Eukaryota</taxon>
        <taxon>Viridiplantae</taxon>
        <taxon>Streptophyta</taxon>
        <taxon>Embryophyta</taxon>
        <taxon>Tracheophyta</taxon>
        <taxon>Spermatophyta</taxon>
        <taxon>Magnoliopsida</taxon>
        <taxon>Proteales</taxon>
        <taxon>Nelumbonaceae</taxon>
        <taxon>Nelumbo</taxon>
    </lineage>
</organism>
<proteinExistence type="predicted"/>